<protein>
    <submittedName>
        <fullName evidence="1">Uncharacterized protein</fullName>
    </submittedName>
</protein>
<gene>
    <name evidence="1" type="ORF">PoB_004744800</name>
</gene>
<dbReference type="AlphaFoldDB" id="A0AAV4BPA3"/>
<name>A0AAV4BPA3_9GAST</name>
<comment type="caution">
    <text evidence="1">The sequence shown here is derived from an EMBL/GenBank/DDBJ whole genome shotgun (WGS) entry which is preliminary data.</text>
</comment>
<organism evidence="1 2">
    <name type="scientific">Plakobranchus ocellatus</name>
    <dbReference type="NCBI Taxonomy" id="259542"/>
    <lineage>
        <taxon>Eukaryota</taxon>
        <taxon>Metazoa</taxon>
        <taxon>Spiralia</taxon>
        <taxon>Lophotrochozoa</taxon>
        <taxon>Mollusca</taxon>
        <taxon>Gastropoda</taxon>
        <taxon>Heterobranchia</taxon>
        <taxon>Euthyneura</taxon>
        <taxon>Panpulmonata</taxon>
        <taxon>Sacoglossa</taxon>
        <taxon>Placobranchoidea</taxon>
        <taxon>Plakobranchidae</taxon>
        <taxon>Plakobranchus</taxon>
    </lineage>
</organism>
<reference evidence="1 2" key="1">
    <citation type="journal article" date="2021" name="Elife">
        <title>Chloroplast acquisition without the gene transfer in kleptoplastic sea slugs, Plakobranchus ocellatus.</title>
        <authorList>
            <person name="Maeda T."/>
            <person name="Takahashi S."/>
            <person name="Yoshida T."/>
            <person name="Shimamura S."/>
            <person name="Takaki Y."/>
            <person name="Nagai Y."/>
            <person name="Toyoda A."/>
            <person name="Suzuki Y."/>
            <person name="Arimoto A."/>
            <person name="Ishii H."/>
            <person name="Satoh N."/>
            <person name="Nishiyama T."/>
            <person name="Hasebe M."/>
            <person name="Maruyama T."/>
            <person name="Minagawa J."/>
            <person name="Obokata J."/>
            <person name="Shigenobu S."/>
        </authorList>
    </citation>
    <scope>NUCLEOTIDE SEQUENCE [LARGE SCALE GENOMIC DNA]</scope>
</reference>
<dbReference type="EMBL" id="BLXT01005227">
    <property type="protein sequence ID" value="GFO20943.1"/>
    <property type="molecule type" value="Genomic_DNA"/>
</dbReference>
<accession>A0AAV4BPA3</accession>
<keyword evidence="2" id="KW-1185">Reference proteome</keyword>
<sequence length="113" mass="13505">MARYNIHILGLVRRERINWTVWATGELRFCSRQRGRCYAHNRSGNRVISCSKMGIDLMERSWSRVIIASFKGKKFKRTSFCATPLESDADEKIKDHFYDQLRHPRPVLKRRYE</sequence>
<dbReference type="Proteomes" id="UP000735302">
    <property type="component" value="Unassembled WGS sequence"/>
</dbReference>
<evidence type="ECO:0000313" key="1">
    <source>
        <dbReference type="EMBL" id="GFO20943.1"/>
    </source>
</evidence>
<evidence type="ECO:0000313" key="2">
    <source>
        <dbReference type="Proteomes" id="UP000735302"/>
    </source>
</evidence>
<proteinExistence type="predicted"/>